<keyword evidence="2" id="KW-0143">Chaperone</keyword>
<dbReference type="PANTHER" id="PTHR45633">
    <property type="entry name" value="60 KDA HEAT SHOCK PROTEIN, MITOCHONDRIAL"/>
    <property type="match status" value="1"/>
</dbReference>
<dbReference type="InterPro" id="IPR027410">
    <property type="entry name" value="TCP-1-like_intermed_sf"/>
</dbReference>
<comment type="similarity">
    <text evidence="1 3">Belongs to the chaperonin (HSP60) family.</text>
</comment>
<dbReference type="SUPFAM" id="SSF52029">
    <property type="entry name" value="GroEL apical domain-like"/>
    <property type="match status" value="1"/>
</dbReference>
<reference evidence="5" key="1">
    <citation type="journal article" date="2020" name="mSystems">
        <title>Genome- and Community-Level Interaction Insights into Carbon Utilization and Element Cycling Functions of Hydrothermarchaeota in Hydrothermal Sediment.</title>
        <authorList>
            <person name="Zhou Z."/>
            <person name="Liu Y."/>
            <person name="Xu W."/>
            <person name="Pan J."/>
            <person name="Luo Z.H."/>
            <person name="Li M."/>
        </authorList>
    </citation>
    <scope>NUCLEOTIDE SEQUENCE [LARGE SCALE GENOMIC DNA]</scope>
    <source>
        <strain evidence="5">SpSt-289</strain>
    </source>
</reference>
<dbReference type="SUPFAM" id="SSF54849">
    <property type="entry name" value="GroEL-intermediate domain like"/>
    <property type="match status" value="1"/>
</dbReference>
<name>A0A7C1JYA5_9CHLR</name>
<dbReference type="Gene3D" id="3.30.260.10">
    <property type="entry name" value="TCP-1-like chaperonin intermediate domain"/>
    <property type="match status" value="1"/>
</dbReference>
<dbReference type="Pfam" id="PF00118">
    <property type="entry name" value="Cpn60_TCP1"/>
    <property type="match status" value="1"/>
</dbReference>
<proteinExistence type="inferred from homology"/>
<evidence type="ECO:0000313" key="5">
    <source>
        <dbReference type="EMBL" id="HDX31770.1"/>
    </source>
</evidence>
<dbReference type="Gene3D" id="1.10.560.10">
    <property type="entry name" value="GroEL-like equatorial domain"/>
    <property type="match status" value="1"/>
</dbReference>
<dbReference type="PRINTS" id="PR00298">
    <property type="entry name" value="CHAPERONIN60"/>
</dbReference>
<dbReference type="GO" id="GO:0140662">
    <property type="term" value="F:ATP-dependent protein folding chaperone"/>
    <property type="evidence" value="ECO:0007669"/>
    <property type="project" value="InterPro"/>
</dbReference>
<sequence length="550" mass="59860">MTPTLRLPPVFQPTTHKALMAGADILINAIRPTLGPVPRIVAIDRTLDHCSPELLDSGGTIAKRVIQLPDYRADMGAMFVRDMFWRLQDQEGDGTATAAVIFQATFNEGVRMITAGLNARRLQGFLEEGIQVVIEELRRQTQPATTSSQLVQVAYTVCQDRELSELLGEIFSIIGSYGRLEVREDAGRGLRHEYVEGTYWERGLISQHMVADVKRMRSEMEDAAIVFSDLRIRHPQDILPVLIAAVKANYRRLLLIADELSDSAISLLLANNKPAHMQILAVKTPGYGPEQQAAFLEDGTILCGGRAFVRSAGDTFASIRKEDFGHARRVWADLHNFGVIGGKGDARWRRRHVATLRALHTETGDLVLRDKLQDRIGRLLGGSATLRVGGASTPEIKARKELAERAVKAVRGALQEGILPGGGVALLGCRPALQARLDAACIPEERAAYRILLNAVTEPFRTIVANAGYSPSAILVALDYAGPGHIFDALSGNIVPMETAAIYDPANIVKAAAYAGLSSAALALTIDVLVHRTEQPSHALPPSPGRRKQL</sequence>
<evidence type="ECO:0000256" key="3">
    <source>
        <dbReference type="RuleBase" id="RU000418"/>
    </source>
</evidence>
<organism evidence="5">
    <name type="scientific">Caldilinea aerophila</name>
    <dbReference type="NCBI Taxonomy" id="133453"/>
    <lineage>
        <taxon>Bacteria</taxon>
        <taxon>Bacillati</taxon>
        <taxon>Chloroflexota</taxon>
        <taxon>Caldilineae</taxon>
        <taxon>Caldilineales</taxon>
        <taxon>Caldilineaceae</taxon>
        <taxon>Caldilinea</taxon>
    </lineage>
</organism>
<dbReference type="GO" id="GO:0042026">
    <property type="term" value="P:protein refolding"/>
    <property type="evidence" value="ECO:0007669"/>
    <property type="project" value="InterPro"/>
</dbReference>
<comment type="caution">
    <text evidence="5">The sequence shown here is derived from an EMBL/GenBank/DDBJ whole genome shotgun (WGS) entry which is preliminary data.</text>
</comment>
<protein>
    <recommendedName>
        <fullName evidence="4">60 kDa chaperonin</fullName>
    </recommendedName>
</protein>
<evidence type="ECO:0000256" key="4">
    <source>
        <dbReference type="RuleBase" id="RU000419"/>
    </source>
</evidence>
<accession>A0A7C1JYA5</accession>
<dbReference type="NCBIfam" id="NF009487">
    <property type="entry name" value="PRK12849.1"/>
    <property type="match status" value="1"/>
</dbReference>
<dbReference type="InterPro" id="IPR002423">
    <property type="entry name" value="Cpn60/GroEL/TCP-1"/>
</dbReference>
<dbReference type="GO" id="GO:0005524">
    <property type="term" value="F:ATP binding"/>
    <property type="evidence" value="ECO:0007669"/>
    <property type="project" value="InterPro"/>
</dbReference>
<gene>
    <name evidence="5" type="ORF">ENQ20_09805</name>
</gene>
<dbReference type="InterPro" id="IPR001844">
    <property type="entry name" value="Cpn60/GroEL"/>
</dbReference>
<dbReference type="EMBL" id="DSMG01000099">
    <property type="protein sequence ID" value="HDX31770.1"/>
    <property type="molecule type" value="Genomic_DNA"/>
</dbReference>
<comment type="function">
    <text evidence="4">Together with its co-chaperonin GroES, plays an essential role in assisting protein folding. The GroEL-GroES system forms a nano-cage that allows encapsulation of the non-native substrate proteins and provides a physical environment optimized to promote and accelerate protein folding.</text>
</comment>
<evidence type="ECO:0000256" key="1">
    <source>
        <dbReference type="ARBA" id="ARBA00006607"/>
    </source>
</evidence>
<evidence type="ECO:0000256" key="2">
    <source>
        <dbReference type="ARBA" id="ARBA00023186"/>
    </source>
</evidence>
<dbReference type="SUPFAM" id="SSF48592">
    <property type="entry name" value="GroEL equatorial domain-like"/>
    <property type="match status" value="1"/>
</dbReference>
<comment type="subunit">
    <text evidence="4">Forms a cylinder of 14 subunits composed of two heptameric rings stacked back-to-back. Interacts with the co-chaperonin GroES.</text>
</comment>
<dbReference type="InterPro" id="IPR027409">
    <property type="entry name" value="GroEL-like_apical_dom_sf"/>
</dbReference>
<dbReference type="InterPro" id="IPR027413">
    <property type="entry name" value="GROEL-like_equatorial_sf"/>
</dbReference>
<dbReference type="Gene3D" id="3.50.7.10">
    <property type="entry name" value="GroEL"/>
    <property type="match status" value="1"/>
</dbReference>
<dbReference type="AlphaFoldDB" id="A0A7C1JYA5"/>